<reference evidence="6" key="2">
    <citation type="submission" date="2021-03" db="EMBL/GenBank/DDBJ databases">
        <authorList>
            <person name="Alouane T."/>
            <person name="Langin T."/>
            <person name="Bonhomme L."/>
        </authorList>
    </citation>
    <scope>NUCLEOTIDE SEQUENCE</scope>
    <source>
        <strain evidence="6">MDC_Fg202</strain>
    </source>
</reference>
<evidence type="ECO:0000259" key="5">
    <source>
        <dbReference type="PROSITE" id="PS50199"/>
    </source>
</evidence>
<dbReference type="PROSITE" id="PS50199">
    <property type="entry name" value="ZF_RANBP2_2"/>
    <property type="match status" value="1"/>
</dbReference>
<dbReference type="EMBL" id="CAAKMV010000152">
    <property type="protein sequence ID" value="VIO61361.1"/>
    <property type="molecule type" value="Genomic_DNA"/>
</dbReference>
<evidence type="ECO:0000313" key="7">
    <source>
        <dbReference type="EMBL" id="VIO61361.1"/>
    </source>
</evidence>
<accession>A0A4V6YWY8</accession>
<evidence type="ECO:0000313" key="8">
    <source>
        <dbReference type="Proteomes" id="UP000746612"/>
    </source>
</evidence>
<dbReference type="Gene3D" id="2.30.30.380">
    <property type="entry name" value="Zn-finger domain of Sec23/24"/>
    <property type="match status" value="1"/>
</dbReference>
<dbReference type="EMBL" id="CAJPIJ010000143">
    <property type="protein sequence ID" value="CAG1988062.1"/>
    <property type="molecule type" value="Genomic_DNA"/>
</dbReference>
<reference evidence="7" key="1">
    <citation type="submission" date="2019-04" db="EMBL/GenBank/DDBJ databases">
        <authorList>
            <person name="Melise S."/>
            <person name="Noan J."/>
            <person name="Okalmin O."/>
        </authorList>
    </citation>
    <scope>NUCLEOTIDE SEQUENCE</scope>
    <source>
        <strain evidence="7">FN9</strain>
    </source>
</reference>
<evidence type="ECO:0000313" key="6">
    <source>
        <dbReference type="EMBL" id="CAG1988062.1"/>
    </source>
</evidence>
<sequence>MAPMTGIIDMHKNWRCATCGIVNQIQMKICTGCGTTRKEGTHALTSDNLKIGTLGTVFADGREHWLYDKTSVDAIVIARGG</sequence>
<feature type="domain" description="RanBP2-type" evidence="5">
    <location>
        <begin position="10"/>
        <end position="39"/>
    </location>
</feature>
<evidence type="ECO:0000256" key="4">
    <source>
        <dbReference type="PROSITE-ProRule" id="PRU00322"/>
    </source>
</evidence>
<name>A0A4V6YWY8_GIBZA</name>
<evidence type="ECO:0000256" key="2">
    <source>
        <dbReference type="ARBA" id="ARBA00022771"/>
    </source>
</evidence>
<evidence type="ECO:0000256" key="3">
    <source>
        <dbReference type="ARBA" id="ARBA00022833"/>
    </source>
</evidence>
<dbReference type="SUPFAM" id="SSF90209">
    <property type="entry name" value="Ran binding protein zinc finger-like"/>
    <property type="match status" value="1"/>
</dbReference>
<proteinExistence type="predicted"/>
<keyword evidence="2 4" id="KW-0863">Zinc-finger</keyword>
<dbReference type="AlphaFoldDB" id="A0A4V6YWY8"/>
<keyword evidence="3" id="KW-0862">Zinc</keyword>
<dbReference type="PROSITE" id="PS01358">
    <property type="entry name" value="ZF_RANBP2_1"/>
    <property type="match status" value="1"/>
</dbReference>
<dbReference type="InterPro" id="IPR001876">
    <property type="entry name" value="Znf_RanBP2"/>
</dbReference>
<gene>
    <name evidence="7" type="ORF">FUG_LOCUS431493</name>
    <name evidence="6" type="ORF">MDCFG202_LOCUS300965</name>
</gene>
<keyword evidence="1" id="KW-0479">Metal-binding</keyword>
<dbReference type="Proteomes" id="UP000746612">
    <property type="component" value="Unassembled WGS sequence"/>
</dbReference>
<dbReference type="InterPro" id="IPR036443">
    <property type="entry name" value="Znf_RanBP2_sf"/>
</dbReference>
<protein>
    <recommendedName>
        <fullName evidence="5">RanBP2-type domain-containing protein</fullName>
    </recommendedName>
</protein>
<dbReference type="GO" id="GO:0008270">
    <property type="term" value="F:zinc ion binding"/>
    <property type="evidence" value="ECO:0007669"/>
    <property type="project" value="UniProtKB-KW"/>
</dbReference>
<organism evidence="6 8">
    <name type="scientific">Gibberella zeae</name>
    <name type="common">Wheat head blight fungus</name>
    <name type="synonym">Fusarium graminearum</name>
    <dbReference type="NCBI Taxonomy" id="5518"/>
    <lineage>
        <taxon>Eukaryota</taxon>
        <taxon>Fungi</taxon>
        <taxon>Dikarya</taxon>
        <taxon>Ascomycota</taxon>
        <taxon>Pezizomycotina</taxon>
        <taxon>Sordariomycetes</taxon>
        <taxon>Hypocreomycetidae</taxon>
        <taxon>Hypocreales</taxon>
        <taxon>Nectriaceae</taxon>
        <taxon>Fusarium</taxon>
    </lineage>
</organism>
<evidence type="ECO:0000256" key="1">
    <source>
        <dbReference type="ARBA" id="ARBA00022723"/>
    </source>
</evidence>